<dbReference type="STRING" id="53326.A0A016V264"/>
<feature type="region of interest" description="Disordered" evidence="1">
    <location>
        <begin position="1"/>
        <end position="131"/>
    </location>
</feature>
<dbReference type="AlphaFoldDB" id="A0A016V264"/>
<dbReference type="OrthoDB" id="6352295at2759"/>
<dbReference type="PANTHER" id="PTHR34769">
    <property type="entry name" value="RCG42593, ISOFORM CRA_A"/>
    <property type="match status" value="1"/>
</dbReference>
<evidence type="ECO:0000313" key="3">
    <source>
        <dbReference type="Proteomes" id="UP000024635"/>
    </source>
</evidence>
<evidence type="ECO:0000256" key="1">
    <source>
        <dbReference type="SAM" id="MobiDB-lite"/>
    </source>
</evidence>
<dbReference type="Proteomes" id="UP000024635">
    <property type="component" value="Unassembled WGS sequence"/>
</dbReference>
<dbReference type="PANTHER" id="PTHR34769:SF1">
    <property type="entry name" value="RNA POLYMERASE I AND III SUBUNIT D"/>
    <property type="match status" value="1"/>
</dbReference>
<dbReference type="InterPro" id="IPR038948">
    <property type="entry name" value="POLR1D-like"/>
</dbReference>
<feature type="compositionally biased region" description="Polar residues" evidence="1">
    <location>
        <begin position="1"/>
        <end position="15"/>
    </location>
</feature>
<name>A0A016V264_9BILA</name>
<sequence>MTDLSSKNAKMNSLLNRKRKVDMGAQPAVEASPGPSQITESAEVVDRKEPKLEQEERRKAADALLRESKRAKERAEMVGPQGWLRPKSLNTNKQFLHRTLAATLPERRPRHPKSLSLAADNGDSRTSTKHK</sequence>
<gene>
    <name evidence="2" type="primary">Acey_s0020.g212</name>
    <name evidence="2" type="synonym">Acey-M02B7.7</name>
    <name evidence="2" type="ORF">Y032_0020g212</name>
</gene>
<protein>
    <submittedName>
        <fullName evidence="2">Uncharacterized protein</fullName>
    </submittedName>
</protein>
<proteinExistence type="predicted"/>
<reference evidence="3" key="1">
    <citation type="journal article" date="2015" name="Nat. Genet.">
        <title>The genome and transcriptome of the zoonotic hookworm Ancylostoma ceylanicum identify infection-specific gene families.</title>
        <authorList>
            <person name="Schwarz E.M."/>
            <person name="Hu Y."/>
            <person name="Antoshechkin I."/>
            <person name="Miller M.M."/>
            <person name="Sternberg P.W."/>
            <person name="Aroian R.V."/>
        </authorList>
    </citation>
    <scope>NUCLEOTIDE SEQUENCE</scope>
    <source>
        <strain evidence="3">HY135</strain>
    </source>
</reference>
<comment type="caution">
    <text evidence="2">The sequence shown here is derived from an EMBL/GenBank/DDBJ whole genome shotgun (WGS) entry which is preliminary data.</text>
</comment>
<dbReference type="EMBL" id="JARK01001356">
    <property type="protein sequence ID" value="EYC21072.1"/>
    <property type="molecule type" value="Genomic_DNA"/>
</dbReference>
<evidence type="ECO:0000313" key="2">
    <source>
        <dbReference type="EMBL" id="EYC21072.1"/>
    </source>
</evidence>
<organism evidence="2 3">
    <name type="scientific">Ancylostoma ceylanicum</name>
    <dbReference type="NCBI Taxonomy" id="53326"/>
    <lineage>
        <taxon>Eukaryota</taxon>
        <taxon>Metazoa</taxon>
        <taxon>Ecdysozoa</taxon>
        <taxon>Nematoda</taxon>
        <taxon>Chromadorea</taxon>
        <taxon>Rhabditida</taxon>
        <taxon>Rhabditina</taxon>
        <taxon>Rhabditomorpha</taxon>
        <taxon>Strongyloidea</taxon>
        <taxon>Ancylostomatidae</taxon>
        <taxon>Ancylostomatinae</taxon>
        <taxon>Ancylostoma</taxon>
    </lineage>
</organism>
<accession>A0A016V264</accession>
<keyword evidence="3" id="KW-1185">Reference proteome</keyword>
<feature type="compositionally biased region" description="Basic and acidic residues" evidence="1">
    <location>
        <begin position="44"/>
        <end position="76"/>
    </location>
</feature>